<accession>A0A4Y2LUZ3</accession>
<dbReference type="EMBL" id="BGPR01006314">
    <property type="protein sequence ID" value="GBN17920.1"/>
    <property type="molecule type" value="Genomic_DNA"/>
</dbReference>
<evidence type="ECO:0000313" key="2">
    <source>
        <dbReference type="Proteomes" id="UP000499080"/>
    </source>
</evidence>
<dbReference type="OrthoDB" id="6347417at2759"/>
<sequence length="501" mass="57693">MQHFVNAEMVEMPTSSKEEITSPPLRMAKACWVFSKEFTNPGAAPRETSITVNGKIFVFNKLEDYVEIFREDYSRFIHIDVRTASNVSKFNRLFMELRIDDNIRKLNLTVEKRAKLGVPSAGILRRKGLKRSVPMGEWVVMGKKINKAITEGSRKQNNYIHFKKLKRSAGKETSSITIRTIGHLSKDSTGIANFYLSDRCQARIFLRISNQDEYSADFSVDEGPQPFSQSESNDLVRDLGLSKDGAELLGQLGSGLKNKTLLTPGTSFSWYKHREKEFTQFFPKEGNLAFCNDVQGLKKYFDIEYDPSEWRLFIDSSKTRLIMDSQARYLHWTKTDWSLRGAFTPGEKNVVNITLVPPEKVLLPPLHIKLGLMKQCFKSVPKDGECFRYLYSKFPKLSEAKSKERVFTVPNIRKLLSDSLFSETMGDKEAWDSFKDIVHRFLENTKDPLYKTIAQRILAAYEAQGCKMNLKVHFLHSHIDRFKENLGTYSEEQGERFVQDD</sequence>
<gene>
    <name evidence="1" type="ORF">AVEN_222395_1</name>
</gene>
<reference evidence="1 2" key="1">
    <citation type="journal article" date="2019" name="Sci. Rep.">
        <title>Orb-weaving spider Araneus ventricosus genome elucidates the spidroin gene catalogue.</title>
        <authorList>
            <person name="Kono N."/>
            <person name="Nakamura H."/>
            <person name="Ohtoshi R."/>
            <person name="Moran D.A.P."/>
            <person name="Shinohara A."/>
            <person name="Yoshida Y."/>
            <person name="Fujiwara M."/>
            <person name="Mori M."/>
            <person name="Tomita M."/>
            <person name="Arakawa K."/>
        </authorList>
    </citation>
    <scope>NUCLEOTIDE SEQUENCE [LARGE SCALE GENOMIC DNA]</scope>
</reference>
<proteinExistence type="predicted"/>
<protein>
    <submittedName>
        <fullName evidence="1">Uncharacterized protein</fullName>
    </submittedName>
</protein>
<dbReference type="PANTHER" id="PTHR46114">
    <property type="entry name" value="APPLE DOMAIN-CONTAINING PROTEIN"/>
    <property type="match status" value="1"/>
</dbReference>
<organism evidence="1 2">
    <name type="scientific">Araneus ventricosus</name>
    <name type="common">Orbweaver spider</name>
    <name type="synonym">Epeira ventricosa</name>
    <dbReference type="NCBI Taxonomy" id="182803"/>
    <lineage>
        <taxon>Eukaryota</taxon>
        <taxon>Metazoa</taxon>
        <taxon>Ecdysozoa</taxon>
        <taxon>Arthropoda</taxon>
        <taxon>Chelicerata</taxon>
        <taxon>Arachnida</taxon>
        <taxon>Araneae</taxon>
        <taxon>Araneomorphae</taxon>
        <taxon>Entelegynae</taxon>
        <taxon>Araneoidea</taxon>
        <taxon>Araneidae</taxon>
        <taxon>Araneus</taxon>
    </lineage>
</organism>
<dbReference type="Proteomes" id="UP000499080">
    <property type="component" value="Unassembled WGS sequence"/>
</dbReference>
<dbReference type="PANTHER" id="PTHR46114:SF1">
    <property type="entry name" value="ZAD DOMAIN-CONTAINING PROTEIN"/>
    <property type="match status" value="1"/>
</dbReference>
<keyword evidence="2" id="KW-1185">Reference proteome</keyword>
<evidence type="ECO:0000313" key="1">
    <source>
        <dbReference type="EMBL" id="GBN17920.1"/>
    </source>
</evidence>
<dbReference type="AlphaFoldDB" id="A0A4Y2LUZ3"/>
<name>A0A4Y2LUZ3_ARAVE</name>
<comment type="caution">
    <text evidence="1">The sequence shown here is derived from an EMBL/GenBank/DDBJ whole genome shotgun (WGS) entry which is preliminary data.</text>
</comment>